<feature type="region of interest" description="Disordered" evidence="1">
    <location>
        <begin position="1"/>
        <end position="76"/>
    </location>
</feature>
<keyword evidence="3" id="KW-1185">Reference proteome</keyword>
<organism evidence="2 3">
    <name type="scientific">Theileria equi strain WA</name>
    <dbReference type="NCBI Taxonomy" id="1537102"/>
    <lineage>
        <taxon>Eukaryota</taxon>
        <taxon>Sar</taxon>
        <taxon>Alveolata</taxon>
        <taxon>Apicomplexa</taxon>
        <taxon>Aconoidasida</taxon>
        <taxon>Piroplasmida</taxon>
        <taxon>Theileriidae</taxon>
        <taxon>Theileria</taxon>
    </lineage>
</organism>
<feature type="compositionally biased region" description="Basic and acidic residues" evidence="1">
    <location>
        <begin position="2209"/>
        <end position="2230"/>
    </location>
</feature>
<name>L0AZU6_THEEQ</name>
<dbReference type="STRING" id="1537102.L0AZU6"/>
<dbReference type="eggNOG" id="ENOG502S3PG">
    <property type="taxonomic scope" value="Eukaryota"/>
</dbReference>
<evidence type="ECO:0000313" key="2">
    <source>
        <dbReference type="EMBL" id="AFZ81132.1"/>
    </source>
</evidence>
<dbReference type="GeneID" id="15805680"/>
<reference evidence="2 3" key="1">
    <citation type="journal article" date="2012" name="BMC Genomics">
        <title>Comparative genomic analysis and phylogenetic position of Theileria equi.</title>
        <authorList>
            <person name="Kappmeyer L.S."/>
            <person name="Thiagarajan M."/>
            <person name="Herndon D.R."/>
            <person name="Ramsay J.D."/>
            <person name="Caler E."/>
            <person name="Djikeng A."/>
            <person name="Gillespie J.J."/>
            <person name="Lau A.O."/>
            <person name="Roalson E.H."/>
            <person name="Silva J.C."/>
            <person name="Silva M.G."/>
            <person name="Suarez C.E."/>
            <person name="Ueti M.W."/>
            <person name="Nene V.M."/>
            <person name="Mealey R.H."/>
            <person name="Knowles D.P."/>
            <person name="Brayton K.A."/>
        </authorList>
    </citation>
    <scope>NUCLEOTIDE SEQUENCE [LARGE SCALE GENOMIC DNA]</scope>
    <source>
        <strain evidence="2 3">WA</strain>
    </source>
</reference>
<sequence length="2435" mass="274791">MGNQLYPSLKELTQMNREVQDNPPTAPQTPPSHFQRTPEHAPQGIPPQHAQGSPQKRPQRVPLQHSQGVPQQHPLEVKNRSAKGFMDKVNDQMKSPIIKNEHPFMPHSSHTFNNVILNKQGNYLDLKQRDGLLSAKFKLESPDHNATELLDYLSNNVATCTVRWISVSKEQSRGQMHFDCKFDVKADGFSGETPIVVHIVGFPNTTQAINISTNGFSFHREFNNIFSLKRDIMSALGKDPLHKCRFTKVNGKKFKDDDSAYKALTGHIENGVPQVILEVEPFIKMDINIKNPFSRTVDHFIYNADYVTLSEYKKLLKKEVNAQRFASKILGVDTLHFSLVAINKKFLNPQKYKFKYFKNMPLAMNTLWTFSPYVQVRFHLLEAVVSTHFYPVTAFIKNIVHDGEVIIKKNRRNMKTEYKLYSYAVPGCLEEGGDVYTLIRQQKVSTLDTLPLSESCVSRNSLELNLYYLNDKPTMFNLKVEILNPDNSVSLVRPLTVNYVETARLAYLKDAIILALEKDGHLVSRDDLAFVNIRTFKGEIPNDQTFIADIANIVKEQKLGKTSHIILKASPKIEGIFTDSGGHVRNFKIHLNTTHPSTQDIENAYEAALHNYNILRPEEHIHSHIRFHPMDSKNRVNMRININSDGNYLPPGTRADRIAAESDFRVEIPVNFEYGNNKRIKFTVKIPYGASDEQLQNIIFDELRKRGYKESTQRLYIAVEGNNNKDIGKLWENGLNPNVSLYAQPTVPVDVNGIVHDTPVHFSVNVHPHESLDELDSTILFGMNSNPQLHKWFESDPRHAGEINTIITDSTGKAYSDDDLKGGDLLFNHTDRITLGVSDHPLDLIWKDPLTTKEFTFCFSQRGDGTCRGVPPSILSKFTMQGVGDFLMRMMKKDDTYEKVVKNAVKNRGDLTSTVKLLEIRTIDGTVINCNELPPDSTFTLLEYLYGIQSSHIGALVFSLMTREEHANLSEHFTGHHPHNVIFSKSSGDNESHLVASDDLGPNELENVIYKYFSSVPFGSDLSDIMINDKPYDGRNMSSLYNSSNGGNTPMRVSFKLKDDHQRPHVPIIDSVKIQPKFDETIRDYFERAMNEPGDYGLSPLHSYSVTCIDENGKVVSVQNLLDIPIMNLKMCKSLHFTKGPATGPSAPPHITIATSGKNHGLSEPLELRPNSDDIRTINSKIRNFLIRVPEDHMGDVNILINGQPVKCSLEALREAYIVRNITLDKLLDLCMKKGQEPDLSTVTLKLEMSEKDLENPNGSILTNGLGGDNSPPIAQFTLKNGRSDLGVSSLVKITPGSLKSPLKDFNSRITNMFGSSVSNILGIFLSITKNGRTYPCHLSKSLTKLEDFRKVLLLDIFKACGIPVHIPENGTFYHFNAHVKFFDETKIQTNSMGANVPMDISFNDDDRLSSVHYDEDLHVPIVDYLYDNPNIDLSHMDHYKLTINGEEPTHTMKTKVYNMKNLPSKMSLHDIFPHDSITNVNLQINDINDDNLSGDWKTETVSPAEDFKTNFESLKRQIILRLKTMHGDHLNTINSFVVKVGINGVKHKCQIDNLAKFVSMSLKEFMANCVNIDNVHNNPSMTFGVSYKHPNEKKVFNVKCVCVDQSTVSAKHILEDDTLPEHLMKSLFSKYTGQVLRQVQWSVFINNVQGDCHIDDITKKIKMGDIIRICGVDDSASDIYNITFLDSDADDIGLYNMNMSFTNHGKDDVKSGRIPTNRHSDEQITIESPIHITMPKDYSGPKVTTNPHDSLNDYVRNVIFQEDKQNPGKPVNIKMYANNHLYDMNDIPTKIFNSPTSHLNGKVSLIVDEDPNGDLQGTVTTLHFPQISKPLLEYLTMIKKKDPSWQNKTIFLVNKDSMIKEGHIPNDLLLKPVSELDSLGYSISISNDDVPIKKEESIFVNFISKDGVNSSTSLSDLQESLHALFEKIPGGVVDMDKVGNAKFRIIIDGFNVNCPIDNINMLSGSISLQNLLNVCGVTDLDHSHSVTIYFDAPISKDKKSHDIKFNVNLDDKQGESRSVNYGSEFTLNKNSTDFLKKKDGHVFVDVQSDDGYDEFIEVDSQKFLALLSGHPDVTSMLLKLGIAQEHLGGLHSLNLILSTLTKALQGHQKFSVNNDTNIPFKINEPISQSPYMQKFRDALLKDKNVNLTVVAELANGVVETFDLPNKEFIHALNGNLTFRDLALWGLSAEDADMIKQLRFNTSEPISLDDEKKSQSTKKGNESKKSKEKAPSMTKESLLTSLKVFQEAANDPQKSITLSVKINDGKTYEIIVRNSTIKNAMENNAKMADLLSNYMPKDDIEQVNSISVNLQEQTSTFYVPLKKHKPIAMPIMASDEPKQCMIQEFKNPWNPSESLWKNYTIKEAADAYADYYKIDKKVKGLYLLRKEDHNNMSAKILFDEVQKPSEKSLDRNVGEYISKGYTLFIRYKDTGELAP</sequence>
<dbReference type="EMBL" id="CP001670">
    <property type="protein sequence ID" value="AFZ81132.1"/>
    <property type="molecule type" value="Genomic_DNA"/>
</dbReference>
<dbReference type="RefSeq" id="XP_004830798.1">
    <property type="nucleotide sequence ID" value="XM_004830741.1"/>
</dbReference>
<accession>L0AZU6</accession>
<dbReference type="OrthoDB" id="360008at2759"/>
<feature type="region of interest" description="Disordered" evidence="1">
    <location>
        <begin position="2206"/>
        <end position="2235"/>
    </location>
</feature>
<protein>
    <submittedName>
        <fullName evidence="2">Uncharacterized protein</fullName>
    </submittedName>
</protein>
<proteinExistence type="predicted"/>
<dbReference type="Proteomes" id="UP000031512">
    <property type="component" value="Chromosome 3"/>
</dbReference>
<dbReference type="KEGG" id="beq:BEWA_005400"/>
<dbReference type="VEuPathDB" id="PiroplasmaDB:BEWA_005400"/>
<evidence type="ECO:0000313" key="3">
    <source>
        <dbReference type="Proteomes" id="UP000031512"/>
    </source>
</evidence>
<feature type="compositionally biased region" description="Polar residues" evidence="1">
    <location>
        <begin position="1"/>
        <end position="17"/>
    </location>
</feature>
<gene>
    <name evidence="2" type="ORF">BEWA_005400</name>
</gene>
<evidence type="ECO:0000256" key="1">
    <source>
        <dbReference type="SAM" id="MobiDB-lite"/>
    </source>
</evidence>